<evidence type="ECO:0000256" key="1">
    <source>
        <dbReference type="SAM" id="MobiDB-lite"/>
    </source>
</evidence>
<protein>
    <recommendedName>
        <fullName evidence="2">N-acetyltransferase domain-containing protein</fullName>
    </recommendedName>
</protein>
<dbReference type="EMBL" id="BLVO01000004">
    <property type="protein sequence ID" value="GFM31887.1"/>
    <property type="molecule type" value="Genomic_DNA"/>
</dbReference>
<gene>
    <name evidence="3" type="ORF">DSM101010T_02520</name>
</gene>
<dbReference type="AlphaFoldDB" id="A0A7J0BDX6"/>
<feature type="domain" description="N-acetyltransferase" evidence="2">
    <location>
        <begin position="180"/>
        <end position="314"/>
    </location>
</feature>
<name>A0A7J0BDX6_9BACT</name>
<dbReference type="CDD" id="cd04301">
    <property type="entry name" value="NAT_SF"/>
    <property type="match status" value="1"/>
</dbReference>
<evidence type="ECO:0000313" key="4">
    <source>
        <dbReference type="Proteomes" id="UP000503840"/>
    </source>
</evidence>
<dbReference type="InterPro" id="IPR016181">
    <property type="entry name" value="Acyl_CoA_acyltransferase"/>
</dbReference>
<evidence type="ECO:0000313" key="3">
    <source>
        <dbReference type="EMBL" id="GFM31887.1"/>
    </source>
</evidence>
<dbReference type="InterPro" id="IPR056935">
    <property type="entry name" value="Rv0428c-like_C"/>
</dbReference>
<comment type="caution">
    <text evidence="3">The sequence shown here is derived from an EMBL/GenBank/DDBJ whole genome shotgun (WGS) entry which is preliminary data.</text>
</comment>
<dbReference type="SUPFAM" id="SSF55729">
    <property type="entry name" value="Acyl-CoA N-acyltransferases (Nat)"/>
    <property type="match status" value="1"/>
</dbReference>
<dbReference type="RefSeq" id="WP_174403579.1">
    <property type="nucleotide sequence ID" value="NZ_BLVO01000004.1"/>
</dbReference>
<organism evidence="3 4">
    <name type="scientific">Desulfovibrio subterraneus</name>
    <dbReference type="NCBI Taxonomy" id="2718620"/>
    <lineage>
        <taxon>Bacteria</taxon>
        <taxon>Pseudomonadati</taxon>
        <taxon>Thermodesulfobacteriota</taxon>
        <taxon>Desulfovibrionia</taxon>
        <taxon>Desulfovibrionales</taxon>
        <taxon>Desulfovibrionaceae</taxon>
        <taxon>Desulfovibrio</taxon>
    </lineage>
</organism>
<dbReference type="Proteomes" id="UP000503840">
    <property type="component" value="Unassembled WGS sequence"/>
</dbReference>
<dbReference type="GO" id="GO:0016747">
    <property type="term" value="F:acyltransferase activity, transferring groups other than amino-acyl groups"/>
    <property type="evidence" value="ECO:0007669"/>
    <property type="project" value="InterPro"/>
</dbReference>
<dbReference type="PROSITE" id="PS51186">
    <property type="entry name" value="GNAT"/>
    <property type="match status" value="1"/>
</dbReference>
<dbReference type="InterPro" id="IPR000182">
    <property type="entry name" value="GNAT_dom"/>
</dbReference>
<feature type="region of interest" description="Disordered" evidence="1">
    <location>
        <begin position="1"/>
        <end position="23"/>
    </location>
</feature>
<sequence>MRSQNAVSIPGVSSVSTEQAQSKATIHIGHPATPVYPVHTAPFPHISASVQPALPHEPLTQRTLTPADLERASMQAWPALEECSFGNVRLRCAGGFTKRANSAVLIHQPSIENSDISDCAIVDVEAWYAGRGQNTVFRLTEPLSTGLDEQLARRGYRMADPSLVMVNDLSFAPSFTRDTSHIPQARLMQDEEWLERERQFSNRPAGDQRMMQHILACNAVSNDYMAIEDNGTMVACGLGVRQQGLYAIFCIRTAQSHRRRGYATALICSMLQRAKTSGASHAWLQVLESNLPAIGLYRSLRFSTSYRYWYRIRP</sequence>
<dbReference type="Gene3D" id="3.40.630.30">
    <property type="match status" value="1"/>
</dbReference>
<dbReference type="Pfam" id="PF24553">
    <property type="entry name" value="Rv0428c_C"/>
    <property type="match status" value="1"/>
</dbReference>
<reference evidence="3 4" key="1">
    <citation type="submission" date="2020-05" db="EMBL/GenBank/DDBJ databases">
        <title>Draft genome sequence of Desulfovibrio sp. strain HN2T.</title>
        <authorList>
            <person name="Ueno A."/>
            <person name="Tamazawa S."/>
            <person name="Tamamura S."/>
            <person name="Murakami T."/>
            <person name="Kiyama T."/>
            <person name="Inomata H."/>
            <person name="Amano Y."/>
            <person name="Miyakawa K."/>
            <person name="Tamaki H."/>
            <person name="Naganuma T."/>
            <person name="Kaneko K."/>
        </authorList>
    </citation>
    <scope>NUCLEOTIDE SEQUENCE [LARGE SCALE GENOMIC DNA]</scope>
    <source>
        <strain evidence="3 4">HN2</strain>
    </source>
</reference>
<evidence type="ECO:0000259" key="2">
    <source>
        <dbReference type="PROSITE" id="PS51186"/>
    </source>
</evidence>
<proteinExistence type="predicted"/>
<accession>A0A7J0BDX6</accession>
<keyword evidence="4" id="KW-1185">Reference proteome</keyword>